<evidence type="ECO:0000256" key="1">
    <source>
        <dbReference type="ARBA" id="ARBA00004123"/>
    </source>
</evidence>
<dbReference type="PANTHER" id="PTHR45614">
    <property type="entry name" value="MYB PROTEIN-RELATED"/>
    <property type="match status" value="1"/>
</dbReference>
<feature type="domain" description="HTH myb-type" evidence="9">
    <location>
        <begin position="159"/>
        <end position="214"/>
    </location>
</feature>
<dbReference type="STRING" id="3818.A0A445EW27"/>
<feature type="domain" description="Myb-like" evidence="7">
    <location>
        <begin position="211"/>
        <end position="261"/>
    </location>
</feature>
<dbReference type="Gene3D" id="1.10.10.60">
    <property type="entry name" value="Homeodomain-like"/>
    <property type="match status" value="2"/>
</dbReference>
<comment type="caution">
    <text evidence="10">The sequence shown here is derived from an EMBL/GenBank/DDBJ whole genome shotgun (WGS) entry which is preliminary data.</text>
</comment>
<feature type="domain" description="SANT" evidence="8">
    <location>
        <begin position="214"/>
        <end position="265"/>
    </location>
</feature>
<evidence type="ECO:0000259" key="7">
    <source>
        <dbReference type="PROSITE" id="PS50090"/>
    </source>
</evidence>
<feature type="compositionally biased region" description="Low complexity" evidence="6">
    <location>
        <begin position="305"/>
        <end position="320"/>
    </location>
</feature>
<keyword evidence="2" id="KW-0677">Repeat</keyword>
<feature type="region of interest" description="Disordered" evidence="6">
    <location>
        <begin position="305"/>
        <end position="326"/>
    </location>
</feature>
<feature type="compositionally biased region" description="Low complexity" evidence="6">
    <location>
        <begin position="273"/>
        <end position="282"/>
    </location>
</feature>
<feature type="compositionally biased region" description="Basic residues" evidence="6">
    <location>
        <begin position="259"/>
        <end position="272"/>
    </location>
</feature>
<accession>A0A445EW27</accession>
<dbReference type="Proteomes" id="UP000289738">
    <property type="component" value="Chromosome A01"/>
</dbReference>
<dbReference type="InterPro" id="IPR017930">
    <property type="entry name" value="Myb_dom"/>
</dbReference>
<keyword evidence="4" id="KW-0238">DNA-binding</keyword>
<evidence type="ECO:0000256" key="5">
    <source>
        <dbReference type="ARBA" id="ARBA00023242"/>
    </source>
</evidence>
<dbReference type="Pfam" id="PF13921">
    <property type="entry name" value="Myb_DNA-bind_6"/>
    <property type="match status" value="1"/>
</dbReference>
<keyword evidence="3" id="KW-0805">Transcription regulation</keyword>
<feature type="compositionally biased region" description="Polar residues" evidence="6">
    <location>
        <begin position="249"/>
        <end position="258"/>
    </location>
</feature>
<dbReference type="PROSITE" id="PS51293">
    <property type="entry name" value="SANT"/>
    <property type="match status" value="1"/>
</dbReference>
<dbReference type="GO" id="GO:0005634">
    <property type="term" value="C:nucleus"/>
    <property type="evidence" value="ECO:0007669"/>
    <property type="project" value="UniProtKB-SubCell"/>
</dbReference>
<feature type="region of interest" description="Disordered" evidence="6">
    <location>
        <begin position="245"/>
        <end position="287"/>
    </location>
</feature>
<evidence type="ECO:0000313" key="11">
    <source>
        <dbReference type="Proteomes" id="UP000289738"/>
    </source>
</evidence>
<dbReference type="PROSITE" id="PS50090">
    <property type="entry name" value="MYB_LIKE"/>
    <property type="match status" value="2"/>
</dbReference>
<dbReference type="InterPro" id="IPR050560">
    <property type="entry name" value="MYB_TF"/>
</dbReference>
<comment type="subcellular location">
    <subcellularLocation>
        <location evidence="1">Nucleus</location>
    </subcellularLocation>
</comment>
<dbReference type="InterPro" id="IPR009057">
    <property type="entry name" value="Homeodomain-like_sf"/>
</dbReference>
<dbReference type="SUPFAM" id="SSF46689">
    <property type="entry name" value="Homeodomain-like"/>
    <property type="match status" value="1"/>
</dbReference>
<dbReference type="SMART" id="SM00717">
    <property type="entry name" value="SANT"/>
    <property type="match status" value="2"/>
</dbReference>
<dbReference type="AlphaFoldDB" id="A0A445EW27"/>
<evidence type="ECO:0008006" key="12">
    <source>
        <dbReference type="Google" id="ProtNLM"/>
    </source>
</evidence>
<feature type="domain" description="HTH myb-type" evidence="9">
    <location>
        <begin position="215"/>
        <end position="265"/>
    </location>
</feature>
<dbReference type="SMR" id="A0A445EW27"/>
<dbReference type="InterPro" id="IPR001005">
    <property type="entry name" value="SANT/Myb"/>
</dbReference>
<evidence type="ECO:0000256" key="4">
    <source>
        <dbReference type="ARBA" id="ARBA00023125"/>
    </source>
</evidence>
<reference evidence="10 11" key="1">
    <citation type="submission" date="2019-01" db="EMBL/GenBank/DDBJ databases">
        <title>Sequencing of cultivated peanut Arachis hypogaea provides insights into genome evolution and oil improvement.</title>
        <authorList>
            <person name="Chen X."/>
        </authorList>
    </citation>
    <scope>NUCLEOTIDE SEQUENCE [LARGE SCALE GENOMIC DNA]</scope>
    <source>
        <strain evidence="11">cv. Fuhuasheng</strain>
        <tissue evidence="10">Leaves</tissue>
    </source>
</reference>
<dbReference type="GO" id="GO:0000981">
    <property type="term" value="F:DNA-binding transcription factor activity, RNA polymerase II-specific"/>
    <property type="evidence" value="ECO:0007669"/>
    <property type="project" value="TreeGrafter"/>
</dbReference>
<name>A0A445EW27_ARAHY</name>
<dbReference type="CDD" id="cd00167">
    <property type="entry name" value="SANT"/>
    <property type="match status" value="2"/>
</dbReference>
<dbReference type="OrthoDB" id="2143914at2759"/>
<gene>
    <name evidence="10" type="ORF">Ahy_A01g004431</name>
</gene>
<protein>
    <recommendedName>
        <fullName evidence="12">Transcription factor</fullName>
    </recommendedName>
</protein>
<evidence type="ECO:0000256" key="3">
    <source>
        <dbReference type="ARBA" id="ARBA00023015"/>
    </source>
</evidence>
<dbReference type="PROSITE" id="PS51294">
    <property type="entry name" value="HTH_MYB"/>
    <property type="match status" value="2"/>
</dbReference>
<keyword evidence="5" id="KW-0539">Nucleus</keyword>
<dbReference type="InterPro" id="IPR017884">
    <property type="entry name" value="SANT_dom"/>
</dbReference>
<dbReference type="FunFam" id="1.10.10.60:FF:000010">
    <property type="entry name" value="Transcriptional activator Myb isoform A"/>
    <property type="match status" value="1"/>
</dbReference>
<evidence type="ECO:0000256" key="6">
    <source>
        <dbReference type="SAM" id="MobiDB-lite"/>
    </source>
</evidence>
<evidence type="ECO:0000259" key="9">
    <source>
        <dbReference type="PROSITE" id="PS51294"/>
    </source>
</evidence>
<evidence type="ECO:0000256" key="2">
    <source>
        <dbReference type="ARBA" id="ARBA00022737"/>
    </source>
</evidence>
<keyword evidence="11" id="KW-1185">Reference proteome</keyword>
<evidence type="ECO:0000313" key="10">
    <source>
        <dbReference type="EMBL" id="RYR79620.1"/>
    </source>
</evidence>
<dbReference type="GO" id="GO:0000978">
    <property type="term" value="F:RNA polymerase II cis-regulatory region sequence-specific DNA binding"/>
    <property type="evidence" value="ECO:0007669"/>
    <property type="project" value="TreeGrafter"/>
</dbReference>
<organism evidence="10 11">
    <name type="scientific">Arachis hypogaea</name>
    <name type="common">Peanut</name>
    <dbReference type="NCBI Taxonomy" id="3818"/>
    <lineage>
        <taxon>Eukaryota</taxon>
        <taxon>Viridiplantae</taxon>
        <taxon>Streptophyta</taxon>
        <taxon>Embryophyta</taxon>
        <taxon>Tracheophyta</taxon>
        <taxon>Spermatophyta</taxon>
        <taxon>Magnoliopsida</taxon>
        <taxon>eudicotyledons</taxon>
        <taxon>Gunneridae</taxon>
        <taxon>Pentapetalae</taxon>
        <taxon>rosids</taxon>
        <taxon>fabids</taxon>
        <taxon>Fabales</taxon>
        <taxon>Fabaceae</taxon>
        <taxon>Papilionoideae</taxon>
        <taxon>50 kb inversion clade</taxon>
        <taxon>dalbergioids sensu lato</taxon>
        <taxon>Dalbergieae</taxon>
        <taxon>Pterocarpus clade</taxon>
        <taxon>Arachis</taxon>
    </lineage>
</organism>
<dbReference type="Gramene" id="arahy.Tifrunner.gnm2.ann2.Ah01g048600.1">
    <property type="protein sequence ID" value="arahy.Tifrunner.gnm2.ann2.Ah01g048600.1-CDS"/>
    <property type="gene ID" value="arahy.Tifrunner.gnm2.ann2.Ah01g048600"/>
</dbReference>
<dbReference type="PANTHER" id="PTHR45614:SF218">
    <property type="entry name" value="TRANSCRIPTION FACTOR MYB119-RELATED"/>
    <property type="match status" value="1"/>
</dbReference>
<sequence>MNGNSSSNSVHHENDVIPFLHHEYGGNNNKVTTTNNNSMCRLGLPLTAIDRFLCSQQQSQVLHNDDSVFDEDFLQTRFSNCYYGGGSNNPYYKLVWPNCTTQEASIVVHHDNNQQEGFNNWLQQIPTLCHNQEDVHQALGKTNVKVVGRNPKKASSSSSVSLIKGQWTPEEDRKLEKLVKQHGTRKWSQIAEKLEGRAGKQCRERWHNHLRPDIKKDGWSEEEERILVETHAKVGNRWAEIAKHIPGRTENSIKNHWNATKRRQNSRRKNRKPSSSTNSNNNGKPQSSILQDYIRSQTLIGTNNINAPITTTNSTPTITSESECDNNNPYYSSPTIIAESYDDELLFMQQLFKENNQIVNGDGVGKNPSDECGDGFVHYSNNYYYLSNPWNMHNPTTNNNNNGYLDSDLYISQLMNNGVSTTSSSSSLHEAYEKNQNMDFHCSAVKKSEMDLLEFVSTHHQF</sequence>
<proteinExistence type="predicted"/>
<keyword evidence="3" id="KW-0804">Transcription</keyword>
<feature type="domain" description="Myb-like" evidence="7">
    <location>
        <begin position="159"/>
        <end position="210"/>
    </location>
</feature>
<dbReference type="EMBL" id="SDMP01000001">
    <property type="protein sequence ID" value="RYR79620.1"/>
    <property type="molecule type" value="Genomic_DNA"/>
</dbReference>
<evidence type="ECO:0000259" key="8">
    <source>
        <dbReference type="PROSITE" id="PS51293"/>
    </source>
</evidence>